<feature type="domain" description="Endonuclease/exonuclease/phosphatase" evidence="5">
    <location>
        <begin position="267"/>
        <end position="408"/>
    </location>
</feature>
<feature type="region of interest" description="Disordered" evidence="4">
    <location>
        <begin position="239"/>
        <end position="261"/>
    </location>
</feature>
<organism evidence="6 7">
    <name type="scientific">Solanum verrucosum</name>
    <dbReference type="NCBI Taxonomy" id="315347"/>
    <lineage>
        <taxon>Eukaryota</taxon>
        <taxon>Viridiplantae</taxon>
        <taxon>Streptophyta</taxon>
        <taxon>Embryophyta</taxon>
        <taxon>Tracheophyta</taxon>
        <taxon>Spermatophyta</taxon>
        <taxon>Magnoliopsida</taxon>
        <taxon>eudicotyledons</taxon>
        <taxon>Gunneridae</taxon>
        <taxon>Pentapetalae</taxon>
        <taxon>asterids</taxon>
        <taxon>lamiids</taxon>
        <taxon>Solanales</taxon>
        <taxon>Solanaceae</taxon>
        <taxon>Solanoideae</taxon>
        <taxon>Solaneae</taxon>
        <taxon>Solanum</taxon>
    </lineage>
</organism>
<evidence type="ECO:0000256" key="2">
    <source>
        <dbReference type="ARBA" id="ARBA00022690"/>
    </source>
</evidence>
<evidence type="ECO:0000256" key="1">
    <source>
        <dbReference type="ARBA" id="ARBA00008210"/>
    </source>
</evidence>
<dbReference type="Proteomes" id="UP001234989">
    <property type="component" value="Chromosome 9"/>
</dbReference>
<dbReference type="GO" id="GO:0003824">
    <property type="term" value="F:catalytic activity"/>
    <property type="evidence" value="ECO:0007669"/>
    <property type="project" value="InterPro"/>
</dbReference>
<dbReference type="Pfam" id="PF00280">
    <property type="entry name" value="potato_inhibit"/>
    <property type="match status" value="1"/>
</dbReference>
<proteinExistence type="inferred from homology"/>
<dbReference type="SUPFAM" id="SSF56219">
    <property type="entry name" value="DNase I-like"/>
    <property type="match status" value="1"/>
</dbReference>
<evidence type="ECO:0000313" key="7">
    <source>
        <dbReference type="Proteomes" id="UP001234989"/>
    </source>
</evidence>
<protein>
    <recommendedName>
        <fullName evidence="5">Endonuclease/exonuclease/phosphatase domain-containing protein</fullName>
    </recommendedName>
</protein>
<dbReference type="PROSITE" id="PS00285">
    <property type="entry name" value="POTATO_INHIBITOR"/>
    <property type="match status" value="1"/>
</dbReference>
<keyword evidence="3" id="KW-0722">Serine protease inhibitor</keyword>
<dbReference type="GO" id="GO:0004867">
    <property type="term" value="F:serine-type endopeptidase inhibitor activity"/>
    <property type="evidence" value="ECO:0007669"/>
    <property type="project" value="UniProtKB-KW"/>
</dbReference>
<accession>A0AAF0ZSL5</accession>
<sequence length="511" mass="56754">MENGRRTSPGKLRWPELIGVPAQYAKGIIEKENTFITDVQIILNGSPADFSCNRVRIAVNILDYAVSMLVVDGSLTFLSPLLSFLSLSLVFSATIEGCADQKQREDQLRPASLFLYLLLSSSEDDNNEQQLQLLGPASGEQQTPAKVRTFFSFSDELIYLPRRPVQKRDDSATVCRRRSTRSGRKSTHRSPKPSIFTDQILSILFLSLFCSESSRCWALSCRSFIPEHFVLVDLVSDGGSESCPRLRPRSRDKSGKGVTGSHNVRVGSWNIGSLTGKSIELVKILKKRKINIACVQETRWVGAKARDIDGFKLWYSGGSRDRNGVGILVDGDLREQVVEVRRINNRLMTIKLVIGGCTLSVISAYAPQVGLDEEAKKRFYEDLDEVVRGIPNTEKIVIGGDFNGHIGATSSGFDDVHGGFGFGERNRGGTSFLDFAKAFELVIANSCFPKKENHLVTFRSPVAKTQIDYLLLRKGDRGLFKDCKVIPSENLTTQHKLLVMDRRLRGIGGGR</sequence>
<dbReference type="Gene3D" id="3.60.10.10">
    <property type="entry name" value="Endonuclease/exonuclease/phosphatase"/>
    <property type="match status" value="1"/>
</dbReference>
<gene>
    <name evidence="6" type="ORF">MTR67_041300</name>
</gene>
<dbReference type="InterPro" id="IPR036354">
    <property type="entry name" value="Prot_inh_pot1_sf"/>
</dbReference>
<reference evidence="6" key="1">
    <citation type="submission" date="2023-08" db="EMBL/GenBank/DDBJ databases">
        <title>A de novo genome assembly of Solanum verrucosum Schlechtendal, a Mexican diploid species geographically isolated from the other diploid A-genome species in potato relatives.</title>
        <authorList>
            <person name="Hosaka K."/>
        </authorList>
    </citation>
    <scope>NUCLEOTIDE SEQUENCE</scope>
    <source>
        <tissue evidence="6">Young leaves</tissue>
    </source>
</reference>
<dbReference type="Gene3D" id="3.30.10.10">
    <property type="entry name" value="Trypsin Inhibitor V, subunit A"/>
    <property type="match status" value="1"/>
</dbReference>
<feature type="region of interest" description="Disordered" evidence="4">
    <location>
        <begin position="169"/>
        <end position="191"/>
    </location>
</feature>
<dbReference type="PANTHER" id="PTHR23227">
    <property type="entry name" value="BUCENTAUR RELATED"/>
    <property type="match status" value="1"/>
</dbReference>
<dbReference type="EMBL" id="CP133620">
    <property type="protein sequence ID" value="WMV47915.1"/>
    <property type="molecule type" value="Genomic_DNA"/>
</dbReference>
<dbReference type="InterPro" id="IPR000864">
    <property type="entry name" value="Prot_inh_pot1"/>
</dbReference>
<evidence type="ECO:0000313" key="6">
    <source>
        <dbReference type="EMBL" id="WMV47915.1"/>
    </source>
</evidence>
<keyword evidence="2" id="KW-0646">Protease inhibitor</keyword>
<dbReference type="AlphaFoldDB" id="A0AAF0ZSL5"/>
<dbReference type="PRINTS" id="PR00292">
    <property type="entry name" value="POTATOINHBTR"/>
</dbReference>
<evidence type="ECO:0000256" key="4">
    <source>
        <dbReference type="SAM" id="MobiDB-lite"/>
    </source>
</evidence>
<dbReference type="CDD" id="cd09076">
    <property type="entry name" value="L1-EN"/>
    <property type="match status" value="1"/>
</dbReference>
<comment type="similarity">
    <text evidence="1">Belongs to the protease inhibitor I13 (potato type I serine protease inhibitor) family.</text>
</comment>
<evidence type="ECO:0000256" key="3">
    <source>
        <dbReference type="ARBA" id="ARBA00022900"/>
    </source>
</evidence>
<keyword evidence="7" id="KW-1185">Reference proteome</keyword>
<name>A0AAF0ZSL5_SOLVR</name>
<evidence type="ECO:0000259" key="5">
    <source>
        <dbReference type="Pfam" id="PF03372"/>
    </source>
</evidence>
<dbReference type="InterPro" id="IPR027124">
    <property type="entry name" value="Swc5/CFDP1/2"/>
</dbReference>
<dbReference type="PANTHER" id="PTHR23227:SF67">
    <property type="entry name" value="CRANIOFACIAL DEVELOPMENT PROTEIN 2-LIKE"/>
    <property type="match status" value="1"/>
</dbReference>
<dbReference type="SUPFAM" id="SSF54654">
    <property type="entry name" value="CI-2 family of serine protease inhibitors"/>
    <property type="match status" value="1"/>
</dbReference>
<dbReference type="Pfam" id="PF03372">
    <property type="entry name" value="Exo_endo_phos"/>
    <property type="match status" value="1"/>
</dbReference>
<dbReference type="InterPro" id="IPR036691">
    <property type="entry name" value="Endo/exonu/phosph_ase_sf"/>
</dbReference>
<dbReference type="InterPro" id="IPR005135">
    <property type="entry name" value="Endo/exonuclease/phosphatase"/>
</dbReference>
<dbReference type="GO" id="GO:0009611">
    <property type="term" value="P:response to wounding"/>
    <property type="evidence" value="ECO:0007669"/>
    <property type="project" value="InterPro"/>
</dbReference>
<feature type="compositionally biased region" description="Basic residues" evidence="4">
    <location>
        <begin position="175"/>
        <end position="191"/>
    </location>
</feature>